<dbReference type="Gene3D" id="3.30.230.10">
    <property type="match status" value="1"/>
</dbReference>
<dbReference type="SUPFAM" id="SSF50156">
    <property type="entry name" value="PDZ domain-like"/>
    <property type="match status" value="1"/>
</dbReference>
<gene>
    <name evidence="3" type="ORF">J4H92_04210</name>
</gene>
<protein>
    <submittedName>
        <fullName evidence="3">PDZ domain-containing protein</fullName>
    </submittedName>
</protein>
<dbReference type="PANTHER" id="PTHR10046">
    <property type="entry name" value="ATP DEPENDENT LON PROTEASE FAMILY MEMBER"/>
    <property type="match status" value="1"/>
</dbReference>
<proteinExistence type="predicted"/>
<organism evidence="3 4">
    <name type="scientific">Leucobacter weissii</name>
    <dbReference type="NCBI Taxonomy" id="1983706"/>
    <lineage>
        <taxon>Bacteria</taxon>
        <taxon>Bacillati</taxon>
        <taxon>Actinomycetota</taxon>
        <taxon>Actinomycetes</taxon>
        <taxon>Micrococcales</taxon>
        <taxon>Microbacteriaceae</taxon>
        <taxon>Leucobacter</taxon>
    </lineage>
</organism>
<feature type="domain" description="PDZ" evidence="2">
    <location>
        <begin position="122"/>
        <end position="203"/>
    </location>
</feature>
<evidence type="ECO:0000259" key="2">
    <source>
        <dbReference type="PROSITE" id="PS50106"/>
    </source>
</evidence>
<dbReference type="InterPro" id="IPR014721">
    <property type="entry name" value="Ribsml_uS5_D2-typ_fold_subgr"/>
</dbReference>
<evidence type="ECO:0000313" key="3">
    <source>
        <dbReference type="EMBL" id="MBO1901152.1"/>
    </source>
</evidence>
<feature type="signal peptide" evidence="1">
    <location>
        <begin position="1"/>
        <end position="23"/>
    </location>
</feature>
<comment type="caution">
    <text evidence="3">The sequence shown here is derived from an EMBL/GenBank/DDBJ whole genome shotgun (WGS) entry which is preliminary data.</text>
</comment>
<dbReference type="InterPro" id="IPR020568">
    <property type="entry name" value="Ribosomal_Su5_D2-typ_SF"/>
</dbReference>
<keyword evidence="4" id="KW-1185">Reference proteome</keyword>
<dbReference type="Pfam" id="PF13180">
    <property type="entry name" value="PDZ_2"/>
    <property type="match status" value="1"/>
</dbReference>
<evidence type="ECO:0000313" key="4">
    <source>
        <dbReference type="Proteomes" id="UP000664382"/>
    </source>
</evidence>
<dbReference type="InterPro" id="IPR001478">
    <property type="entry name" value="PDZ"/>
</dbReference>
<dbReference type="EMBL" id="JAGDYM010000004">
    <property type="protein sequence ID" value="MBO1901152.1"/>
    <property type="molecule type" value="Genomic_DNA"/>
</dbReference>
<evidence type="ECO:0000256" key="1">
    <source>
        <dbReference type="SAM" id="SignalP"/>
    </source>
</evidence>
<dbReference type="GO" id="GO:0005524">
    <property type="term" value="F:ATP binding"/>
    <property type="evidence" value="ECO:0007669"/>
    <property type="project" value="InterPro"/>
</dbReference>
<sequence>MAKRGAWRWWLAAAMAATAILLASTTPSPYAIQAPGPVVDVFGTIETEDGTFDVLQVDGTETYETAGSLNVLSVVISGSPEHPASWLRVLGAMTDPTKQILPREAVFPDEVSSDERTQQNAELMLSSQATATAAALNKLGTPPQSTVVVAGVFEDGPAVGTLREGDLLLGVDGKAVSTVAELRAEVGDREAGDAALLEVEREGRRLEISLVPESLDGSGELMLGVTAAPELDVPFDVELELDRIGGPSAGLVFALAVYDLLTPGELTGGLAISGTGTMDVDGTVGPIGGLSSKLWAAASAGTDLMLMPVENCADLPERLPAGMKIVPVADLDEAVEAIGSVAAGGSAAGVERCRAG</sequence>
<dbReference type="Proteomes" id="UP000664382">
    <property type="component" value="Unassembled WGS sequence"/>
</dbReference>
<feature type="chain" id="PRO_5039368600" evidence="1">
    <location>
        <begin position="24"/>
        <end position="356"/>
    </location>
</feature>
<dbReference type="GO" id="GO:0004176">
    <property type="term" value="F:ATP-dependent peptidase activity"/>
    <property type="evidence" value="ECO:0007669"/>
    <property type="project" value="InterPro"/>
</dbReference>
<reference evidence="3" key="1">
    <citation type="submission" date="2021-03" db="EMBL/GenBank/DDBJ databases">
        <title>Leucobacter chromiisoli sp. nov., isolated from chromium-containing soil of chemical plant.</title>
        <authorList>
            <person name="Xu Z."/>
        </authorList>
    </citation>
    <scope>NUCLEOTIDE SEQUENCE</scope>
    <source>
        <strain evidence="3">S27</strain>
    </source>
</reference>
<dbReference type="GO" id="GO:0006508">
    <property type="term" value="P:proteolysis"/>
    <property type="evidence" value="ECO:0007669"/>
    <property type="project" value="InterPro"/>
</dbReference>
<dbReference type="GO" id="GO:0030163">
    <property type="term" value="P:protein catabolic process"/>
    <property type="evidence" value="ECO:0007669"/>
    <property type="project" value="InterPro"/>
</dbReference>
<keyword evidence="1" id="KW-0732">Signal</keyword>
<accession>A0A939S9P9</accession>
<dbReference type="PROSITE" id="PS50106">
    <property type="entry name" value="PDZ"/>
    <property type="match status" value="1"/>
</dbReference>
<dbReference type="SMART" id="SM00228">
    <property type="entry name" value="PDZ"/>
    <property type="match status" value="1"/>
</dbReference>
<dbReference type="GO" id="GO:0004252">
    <property type="term" value="F:serine-type endopeptidase activity"/>
    <property type="evidence" value="ECO:0007669"/>
    <property type="project" value="InterPro"/>
</dbReference>
<dbReference type="InterPro" id="IPR008269">
    <property type="entry name" value="Lon_proteolytic"/>
</dbReference>
<dbReference type="InterPro" id="IPR036034">
    <property type="entry name" value="PDZ_sf"/>
</dbReference>
<dbReference type="SUPFAM" id="SSF54211">
    <property type="entry name" value="Ribosomal protein S5 domain 2-like"/>
    <property type="match status" value="1"/>
</dbReference>
<name>A0A939S9P9_9MICO</name>
<dbReference type="Pfam" id="PF05362">
    <property type="entry name" value="Lon_C"/>
    <property type="match status" value="1"/>
</dbReference>
<dbReference type="AlphaFoldDB" id="A0A939S9P9"/>
<dbReference type="RefSeq" id="WP_208096391.1">
    <property type="nucleotide sequence ID" value="NZ_JAGDYM010000004.1"/>
</dbReference>
<dbReference type="InterPro" id="IPR027065">
    <property type="entry name" value="Lon_Prtase"/>
</dbReference>
<dbReference type="Gene3D" id="2.30.42.10">
    <property type="match status" value="1"/>
</dbReference>